<dbReference type="CDD" id="cd09604">
    <property type="entry name" value="M1_APN_like"/>
    <property type="match status" value="1"/>
</dbReference>
<dbReference type="EMBL" id="JBHSAP010000009">
    <property type="protein sequence ID" value="MFC4076713.1"/>
    <property type="molecule type" value="Genomic_DNA"/>
</dbReference>
<keyword evidence="2" id="KW-0645">Protease</keyword>
<reference evidence="3" key="1">
    <citation type="journal article" date="2019" name="Int. J. Syst. Evol. Microbiol.">
        <title>The Global Catalogue of Microorganisms (GCM) 10K type strain sequencing project: providing services to taxonomists for standard genome sequencing and annotation.</title>
        <authorList>
            <consortium name="The Broad Institute Genomics Platform"/>
            <consortium name="The Broad Institute Genome Sequencing Center for Infectious Disease"/>
            <person name="Wu L."/>
            <person name="Ma J."/>
        </authorList>
    </citation>
    <scope>NUCLEOTIDE SEQUENCE [LARGE SCALE GENOMIC DNA]</scope>
    <source>
        <strain evidence="3">IBRC-M 10813</strain>
    </source>
</reference>
<gene>
    <name evidence="2" type="ORF">ACFOUO_07815</name>
</gene>
<dbReference type="GO" id="GO:0004177">
    <property type="term" value="F:aminopeptidase activity"/>
    <property type="evidence" value="ECO:0007669"/>
    <property type="project" value="UniProtKB-KW"/>
</dbReference>
<evidence type="ECO:0000313" key="3">
    <source>
        <dbReference type="Proteomes" id="UP001595843"/>
    </source>
</evidence>
<organism evidence="2 3">
    <name type="scientific">Salinithrix halophila</name>
    <dbReference type="NCBI Taxonomy" id="1485204"/>
    <lineage>
        <taxon>Bacteria</taxon>
        <taxon>Bacillati</taxon>
        <taxon>Bacillota</taxon>
        <taxon>Bacilli</taxon>
        <taxon>Bacillales</taxon>
        <taxon>Thermoactinomycetaceae</taxon>
        <taxon>Salinithrix</taxon>
    </lineage>
</organism>
<feature type="domain" description="Peptidase M1 membrane alanine aminopeptidase" evidence="1">
    <location>
        <begin position="272"/>
        <end position="473"/>
    </location>
</feature>
<dbReference type="InterPro" id="IPR027268">
    <property type="entry name" value="Peptidase_M4/M1_CTD_sf"/>
</dbReference>
<dbReference type="Gene3D" id="1.10.390.10">
    <property type="entry name" value="Neutral Protease Domain 2"/>
    <property type="match status" value="1"/>
</dbReference>
<dbReference type="RefSeq" id="WP_380703900.1">
    <property type="nucleotide sequence ID" value="NZ_JBHSAP010000009.1"/>
</dbReference>
<dbReference type="InterPro" id="IPR014782">
    <property type="entry name" value="Peptidase_M1_dom"/>
</dbReference>
<evidence type="ECO:0000259" key="1">
    <source>
        <dbReference type="Pfam" id="PF01433"/>
    </source>
</evidence>
<name>A0ABV8JE82_9BACL</name>
<dbReference type="EC" id="3.4.11.-" evidence="2"/>
<protein>
    <submittedName>
        <fullName evidence="2">M1 family metallopeptidase</fullName>
        <ecNumber evidence="2">3.4.11.-</ecNumber>
    </submittedName>
</protein>
<comment type="caution">
    <text evidence="2">The sequence shown here is derived from an EMBL/GenBank/DDBJ whole genome shotgun (WGS) entry which is preliminary data.</text>
</comment>
<dbReference type="InterPro" id="IPR034015">
    <property type="entry name" value="M1_LTA4H"/>
</dbReference>
<keyword evidence="2" id="KW-0031">Aminopeptidase</keyword>
<keyword evidence="2" id="KW-0378">Hydrolase</keyword>
<evidence type="ECO:0000313" key="2">
    <source>
        <dbReference type="EMBL" id="MFC4076713.1"/>
    </source>
</evidence>
<keyword evidence="3" id="KW-1185">Reference proteome</keyword>
<dbReference type="SUPFAM" id="SSF55486">
    <property type="entry name" value="Metalloproteases ('zincins'), catalytic domain"/>
    <property type="match status" value="1"/>
</dbReference>
<dbReference type="PANTHER" id="PTHR45726">
    <property type="entry name" value="LEUKOTRIENE A-4 HYDROLASE"/>
    <property type="match status" value="1"/>
</dbReference>
<accession>A0ABV8JE82</accession>
<dbReference type="Proteomes" id="UP001595843">
    <property type="component" value="Unassembled WGS sequence"/>
</dbReference>
<dbReference type="Pfam" id="PF01433">
    <property type="entry name" value="Peptidase_M1"/>
    <property type="match status" value="1"/>
</dbReference>
<dbReference type="PANTHER" id="PTHR45726:SF3">
    <property type="entry name" value="LEUKOTRIENE A-4 HYDROLASE"/>
    <property type="match status" value="1"/>
</dbReference>
<proteinExistence type="predicted"/>
<sequence length="482" mass="54505">MIRRIVRITAVMLIAMTLIRAGIPVAEAGEWGWEAKGERPYYSIDAAYDDQKQTVTGHLSLKLPKGRSEALKELKFRLYPNAFQHWKWGAESRPSEPGWLKVTNVKVNGVKADHQTKETVLSVDLPSPLLPGKSAEVTMDYRLKLPKGGTRLNVYGNTAFLAQWYPMLAMKDAEGWHTEPYTATGDPFYTGMSDFEVTFRVPDGYQLITSARDPEDGGSSSTVTRRQANVRDFAAVITKDYERVQGKNDHGVEVNLWYLKGMEDVSQELHDAAISSMNYFSKHFGRYPYSQVDVVLGETGYGIAGMEYPGLVTSVAKIPTRKGEVPAVNVVAHELAHQWWYGAVGNNQVKEPWLDEGLTTFSEFLFMHEQMGADERDLLTKAAERSDEVYKAKGVTSVESLYKYSDPIYGLMVYARPAAMMWALMDDLGRDKVLKIMNTYYDRYRFRTATTADFIQTANEVAGKDLTPFFNRWLYFKKESPG</sequence>